<accession>A0AAU0BES1</accession>
<dbReference type="Pfam" id="PF11523">
    <property type="entry name" value="DUF3223"/>
    <property type="match status" value="1"/>
</dbReference>
<protein>
    <submittedName>
        <fullName evidence="1">DCL family protein</fullName>
    </submittedName>
</protein>
<dbReference type="PANTHER" id="PTHR33415:SF12">
    <property type="entry name" value="PROTEIN EMBRYO DEFECTIVE 514"/>
    <property type="match status" value="1"/>
</dbReference>
<dbReference type="InterPro" id="IPR044673">
    <property type="entry name" value="DCL-like"/>
</dbReference>
<dbReference type="Proteomes" id="UP001302716">
    <property type="component" value="Chromosome"/>
</dbReference>
<keyword evidence="2" id="KW-1185">Reference proteome</keyword>
<sequence>MGVKKPVTVGIHNFEKQGDALEFFSKILWRYKVDEKLSDADAGDVNALLGMHRDVIKKIGPGIEHFVVMRSEEGSRCFGVVRLDGQQIGFSYKRCITGKWD</sequence>
<gene>
    <name evidence="1" type="ORF">NYR97_04785</name>
</gene>
<name>A0AAU0BES1_9XANT</name>
<dbReference type="PANTHER" id="PTHR33415">
    <property type="entry name" value="PROTEIN EMBRYO DEFECTIVE 514"/>
    <property type="match status" value="1"/>
</dbReference>
<evidence type="ECO:0000313" key="2">
    <source>
        <dbReference type="Proteomes" id="UP001302716"/>
    </source>
</evidence>
<proteinExistence type="predicted"/>
<dbReference type="EMBL" id="CP103836">
    <property type="protein sequence ID" value="WOB50720.1"/>
    <property type="molecule type" value="Genomic_DNA"/>
</dbReference>
<dbReference type="RefSeq" id="WP_316696909.1">
    <property type="nucleotide sequence ID" value="NZ_CP103836.1"/>
</dbReference>
<dbReference type="Gene3D" id="3.10.450.40">
    <property type="match status" value="1"/>
</dbReference>
<evidence type="ECO:0000313" key="1">
    <source>
        <dbReference type="EMBL" id="WOB50720.1"/>
    </source>
</evidence>
<reference evidence="1 2" key="1">
    <citation type="submission" date="2022-08" db="EMBL/GenBank/DDBJ databases">
        <title>Whole genome sequencing-based tracing of a 2022 introduction and outbreak of Xanthomonas hortorum pv. pelargonii.</title>
        <authorList>
            <person name="Iruegas-Bocardo F."/>
            <person name="Weisberg A.K."/>
            <person name="Riutta E.R."/>
            <person name="Kilday K."/>
            <person name="Bonkowski J.C."/>
            <person name="Creswell T."/>
            <person name="Daughtrey M.L."/>
            <person name="Rane K."/>
            <person name="Grunwald N.J."/>
            <person name="Chang J.H."/>
            <person name="Putnam M.L."/>
        </authorList>
    </citation>
    <scope>NUCLEOTIDE SEQUENCE [LARGE SCALE GENOMIC DNA]</scope>
    <source>
        <strain evidence="1 2">22-323</strain>
    </source>
</reference>
<organism evidence="1 2">
    <name type="scientific">Xanthomonas hydrangeae</name>
    <dbReference type="NCBI Taxonomy" id="2775159"/>
    <lineage>
        <taxon>Bacteria</taxon>
        <taxon>Pseudomonadati</taxon>
        <taxon>Pseudomonadota</taxon>
        <taxon>Gammaproteobacteria</taxon>
        <taxon>Lysobacterales</taxon>
        <taxon>Lysobacteraceae</taxon>
        <taxon>Xanthomonas</taxon>
    </lineage>
</organism>
<dbReference type="AlphaFoldDB" id="A0AAU0BES1"/>